<evidence type="ECO:0000313" key="2">
    <source>
        <dbReference type="Proteomes" id="UP000284046"/>
    </source>
</evidence>
<reference evidence="1 2" key="1">
    <citation type="submission" date="2018-08" db="EMBL/GenBank/DDBJ databases">
        <title>A genome reference for cultivated species of the human gut microbiota.</title>
        <authorList>
            <person name="Zou Y."/>
            <person name="Xue W."/>
            <person name="Luo G."/>
        </authorList>
    </citation>
    <scope>NUCLEOTIDE SEQUENCE [LARGE SCALE GENOMIC DNA]</scope>
    <source>
        <strain evidence="1 2">AF18-38</strain>
    </source>
</reference>
<dbReference type="EMBL" id="QRWZ01000022">
    <property type="protein sequence ID" value="RGT59084.1"/>
    <property type="molecule type" value="Genomic_DNA"/>
</dbReference>
<accession>A0A412PKQ8</accession>
<proteinExistence type="predicted"/>
<sequence>MKDVMKEKVAKNINILASFCGKRDLPELTQKALEDKYSLKQADVRVLFSRSILVGGDSDRGQNSF</sequence>
<evidence type="ECO:0000313" key="1">
    <source>
        <dbReference type="EMBL" id="RGT59084.1"/>
    </source>
</evidence>
<dbReference type="AlphaFoldDB" id="A0A412PKQ8"/>
<name>A0A412PKQ8_STRAP</name>
<organism evidence="1 2">
    <name type="scientific">Streptococcus anginosus</name>
    <dbReference type="NCBI Taxonomy" id="1328"/>
    <lineage>
        <taxon>Bacteria</taxon>
        <taxon>Bacillati</taxon>
        <taxon>Bacillota</taxon>
        <taxon>Bacilli</taxon>
        <taxon>Lactobacillales</taxon>
        <taxon>Streptococcaceae</taxon>
        <taxon>Streptococcus</taxon>
        <taxon>Streptococcus anginosus group</taxon>
    </lineage>
</organism>
<comment type="caution">
    <text evidence="1">The sequence shown here is derived from an EMBL/GenBank/DDBJ whole genome shotgun (WGS) entry which is preliminary data.</text>
</comment>
<gene>
    <name evidence="1" type="ORF">DWX18_10435</name>
</gene>
<protein>
    <submittedName>
        <fullName evidence="1">Uncharacterized protein</fullName>
    </submittedName>
</protein>
<dbReference type="Proteomes" id="UP000284046">
    <property type="component" value="Unassembled WGS sequence"/>
</dbReference>